<accession>A0A484P5U6</accession>
<dbReference type="InterPro" id="IPR008274">
    <property type="entry name" value="AldOxase/xan_DH_MoCoBD1"/>
</dbReference>
<name>A0A484P5U6_9ZZZZ</name>
<protein>
    <submittedName>
        <fullName evidence="2">Isoquinoline 1-oxidoreductase beta subunit</fullName>
        <ecNumber evidence="2">1.3.99.16</ecNumber>
    </submittedName>
</protein>
<proteinExistence type="predicted"/>
<reference evidence="2" key="1">
    <citation type="submission" date="2019-03" db="EMBL/GenBank/DDBJ databases">
        <authorList>
            <person name="Danneels B."/>
        </authorList>
    </citation>
    <scope>NUCLEOTIDE SEQUENCE</scope>
</reference>
<dbReference type="SUPFAM" id="SSF56003">
    <property type="entry name" value="Molybdenum cofactor-binding domain"/>
    <property type="match status" value="2"/>
</dbReference>
<dbReference type="GO" id="GO:0047121">
    <property type="term" value="F:isoquinoline 1-oxidoreductase activity"/>
    <property type="evidence" value="ECO:0007669"/>
    <property type="project" value="UniProtKB-EC"/>
</dbReference>
<dbReference type="InterPro" id="IPR012368">
    <property type="entry name" value="OxRdtase_Mopterin-bd_su_IorB"/>
</dbReference>
<dbReference type="EC" id="1.3.99.16" evidence="2"/>
<dbReference type="SMART" id="SM01008">
    <property type="entry name" value="Ald_Xan_dh_C"/>
    <property type="match status" value="1"/>
</dbReference>
<evidence type="ECO:0000313" key="2">
    <source>
        <dbReference type="EMBL" id="VFR19827.1"/>
    </source>
</evidence>
<dbReference type="PANTHER" id="PTHR47495:SF1">
    <property type="entry name" value="BLL3820 PROTEIN"/>
    <property type="match status" value="1"/>
</dbReference>
<dbReference type="Gene3D" id="3.90.1170.50">
    <property type="entry name" value="Aldehyde oxidase/xanthine dehydrogenase, a/b hammerhead"/>
    <property type="match status" value="1"/>
</dbReference>
<sequence length="727" mass="77682">MSNASVSGQEPPVAGVAPGLSRRAFLNAAGALVVWVVTPGCARTQERSDWTSRALSDRIELRSDGTVHLHIGRIEMGQGLYAGVMQLAAEELDLPMARFRVAPVDTASAPDENFTDASASMRRTGMAVRRAAATARAVMLALAARQWRIGAASLRVENGIVRSAAGHRTDYWRLLAEANGKALPAARGSLKAPEAYRLLGRSVPRPDLPAKVTGAAVFVQDLRLPGMLHARVLRPPSLAASLEASDTQAAATMPGVVRVLRNGSFLAVVAQREEQAIAALEVLRAGCRWHEPATLPDPAGLYAYLRSEAGLPEIVPSSGDRRLTATYEVPYRMHASIGPSCAVAQFEDGRLTVWTHAQGVYPLRASLASLLDLPRRAVRCIHLEGAGCYGHNGADDAAADAALIAQAVQGAAVRLQWSREDEHGWEPYGPAMVMRLSGTLDAQGRISAWHHAVASPTHSSRPGGAARLLAARHVEPAIAPSFLHGLTTWAGGGRYNARPYYRVLASVESHLVRRAPLRSSALRSLGAYANVFAIESFMDELAEQAGADPLQFRLAHLDDTRAADVLRLAALRFGWEQGRAQSHGIGFARLNGYGAYIAVCAHATVESDGRARITRIVAAADCGELINPDAVRNQIEGGIVQAVSWTLYEQVRFDRTRITSTDWSSYPILRITEAPGVEVHLIDRPGADYLGLGEAAQGPAGAAVANAVARLRGHRHRTLPLHVGGAG</sequence>
<dbReference type="AlphaFoldDB" id="A0A484P5U6"/>
<dbReference type="InterPro" id="IPR006311">
    <property type="entry name" value="TAT_signal"/>
</dbReference>
<dbReference type="Pfam" id="PF02738">
    <property type="entry name" value="MoCoBD_1"/>
    <property type="match status" value="1"/>
</dbReference>
<dbReference type="PIRSF" id="PIRSF036389">
    <property type="entry name" value="IOR_B"/>
    <property type="match status" value="1"/>
</dbReference>
<dbReference type="Gene3D" id="3.30.365.10">
    <property type="entry name" value="Aldehyde oxidase/xanthine dehydrogenase, molybdopterin binding domain"/>
    <property type="match status" value="4"/>
</dbReference>
<feature type="domain" description="Aldehyde oxidase/xanthine dehydrogenase a/b hammerhead" evidence="1">
    <location>
        <begin position="213"/>
        <end position="284"/>
    </location>
</feature>
<dbReference type="Pfam" id="PF20256">
    <property type="entry name" value="MoCoBD_2"/>
    <property type="match status" value="2"/>
</dbReference>
<gene>
    <name evidence="2" type="ORF">AMP9_3461</name>
</gene>
<dbReference type="PROSITE" id="PS51318">
    <property type="entry name" value="TAT"/>
    <property type="match status" value="1"/>
</dbReference>
<dbReference type="EMBL" id="CAADHY010000014">
    <property type="protein sequence ID" value="VFR19827.1"/>
    <property type="molecule type" value="Genomic_DNA"/>
</dbReference>
<evidence type="ECO:0000259" key="1">
    <source>
        <dbReference type="SMART" id="SM01008"/>
    </source>
</evidence>
<keyword evidence="2" id="KW-0560">Oxidoreductase</keyword>
<dbReference type="InterPro" id="IPR046867">
    <property type="entry name" value="AldOxase/xan_DH_MoCoBD2"/>
</dbReference>
<dbReference type="PANTHER" id="PTHR47495">
    <property type="entry name" value="ALDEHYDE DEHYDROGENASE"/>
    <property type="match status" value="1"/>
</dbReference>
<dbReference type="InterPro" id="IPR000674">
    <property type="entry name" value="Ald_Oxase/Xan_DH_a/b"/>
</dbReference>
<dbReference type="InterPro" id="IPR037165">
    <property type="entry name" value="AldOxase/xan_DH_Mopterin-bd_sf"/>
</dbReference>
<organism evidence="2">
    <name type="scientific">plant metagenome</name>
    <dbReference type="NCBI Taxonomy" id="1297885"/>
    <lineage>
        <taxon>unclassified sequences</taxon>
        <taxon>metagenomes</taxon>
        <taxon>organismal metagenomes</taxon>
    </lineage>
</organism>
<dbReference type="InterPro" id="IPR052516">
    <property type="entry name" value="N-heterocyclic_Hydroxylase"/>
</dbReference>